<feature type="domain" description="Rhodanese" evidence="1">
    <location>
        <begin position="62"/>
        <end position="108"/>
    </location>
</feature>
<dbReference type="NCBIfam" id="TIGR01244">
    <property type="entry name" value="TIGR01244 family sulfur transferase"/>
    <property type="match status" value="1"/>
</dbReference>
<dbReference type="GO" id="GO:0016787">
    <property type="term" value="F:hydrolase activity"/>
    <property type="evidence" value="ECO:0007669"/>
    <property type="project" value="InterPro"/>
</dbReference>
<dbReference type="OrthoDB" id="9805710at2"/>
<dbReference type="PROSITE" id="PS50206">
    <property type="entry name" value="RHODANESE_3"/>
    <property type="match status" value="1"/>
</dbReference>
<dbReference type="Pfam" id="PF04273">
    <property type="entry name" value="BLH_phosphatase"/>
    <property type="match status" value="1"/>
</dbReference>
<protein>
    <submittedName>
        <fullName evidence="2">TIGR01244 family protein</fullName>
    </submittedName>
</protein>
<reference evidence="2 3" key="1">
    <citation type="submission" date="2017-07" db="EMBL/GenBank/DDBJ databases">
        <title>Sandarakinorhabdus cyanobacteriorum sp. nov., a novel bacterium isolated from cyanobacterial aggregates in a eutrophic lake.</title>
        <authorList>
            <person name="Cai H."/>
        </authorList>
    </citation>
    <scope>NUCLEOTIDE SEQUENCE [LARGE SCALE GENOMIC DNA]</scope>
    <source>
        <strain evidence="2 3">TH057</strain>
    </source>
</reference>
<accession>A0A255YPN9</accession>
<dbReference type="InterPro" id="IPR005939">
    <property type="entry name" value="BLH_phosphatase-like"/>
</dbReference>
<gene>
    <name evidence="2" type="ORF">CHU93_04840</name>
</gene>
<dbReference type="EMBL" id="NOXT01000089">
    <property type="protein sequence ID" value="OYQ31212.1"/>
    <property type="molecule type" value="Genomic_DNA"/>
</dbReference>
<dbReference type="InterPro" id="IPR001763">
    <property type="entry name" value="Rhodanese-like_dom"/>
</dbReference>
<organism evidence="2 3">
    <name type="scientific">Sandarakinorhabdus cyanobacteriorum</name>
    <dbReference type="NCBI Taxonomy" id="1981098"/>
    <lineage>
        <taxon>Bacteria</taxon>
        <taxon>Pseudomonadati</taxon>
        <taxon>Pseudomonadota</taxon>
        <taxon>Alphaproteobacteria</taxon>
        <taxon>Sphingomonadales</taxon>
        <taxon>Sphingosinicellaceae</taxon>
        <taxon>Sandarakinorhabdus</taxon>
    </lineage>
</organism>
<dbReference type="Proteomes" id="UP000216991">
    <property type="component" value="Unassembled WGS sequence"/>
</dbReference>
<dbReference type="AlphaFoldDB" id="A0A255YPN9"/>
<dbReference type="RefSeq" id="WP_094473021.1">
    <property type="nucleotide sequence ID" value="NZ_NOXT01000089.1"/>
</dbReference>
<dbReference type="InterPro" id="IPR029021">
    <property type="entry name" value="Prot-tyrosine_phosphatase-like"/>
</dbReference>
<dbReference type="SUPFAM" id="SSF52799">
    <property type="entry name" value="(Phosphotyrosine protein) phosphatases II"/>
    <property type="match status" value="1"/>
</dbReference>
<evidence type="ECO:0000313" key="2">
    <source>
        <dbReference type="EMBL" id="OYQ31212.1"/>
    </source>
</evidence>
<dbReference type="Gene3D" id="3.90.190.10">
    <property type="entry name" value="Protein tyrosine phosphatase superfamily"/>
    <property type="match status" value="1"/>
</dbReference>
<evidence type="ECO:0000313" key="3">
    <source>
        <dbReference type="Proteomes" id="UP000216991"/>
    </source>
</evidence>
<keyword evidence="3" id="KW-1185">Reference proteome</keyword>
<name>A0A255YPN9_9SPHN</name>
<comment type="caution">
    <text evidence="2">The sequence shown here is derived from an EMBL/GenBank/DDBJ whole genome shotgun (WGS) entry which is preliminary data.</text>
</comment>
<proteinExistence type="predicted"/>
<evidence type="ECO:0000259" key="1">
    <source>
        <dbReference type="PROSITE" id="PS50206"/>
    </source>
</evidence>
<sequence length="139" mass="13956">MFIPITSTVSVAPQISADDVAAAAAQGFRTIVNNRPDGESFDQPAGAEIAAACAAQGLDYVAIPIDHTGFSLEQVEAMAAALANGPVLAFCRSGTRSCNLWALAAAKGGIAPAEIVEAAGQGGYNVAGLMPLLRQLAGA</sequence>